<comment type="caution">
    <text evidence="2">The sequence shown here is derived from an EMBL/GenBank/DDBJ whole genome shotgun (WGS) entry which is preliminary data.</text>
</comment>
<dbReference type="AlphaFoldDB" id="A0A9N8H6B1"/>
<protein>
    <submittedName>
        <fullName evidence="2">Uncharacterized protein</fullName>
    </submittedName>
</protein>
<feature type="region of interest" description="Disordered" evidence="1">
    <location>
        <begin position="341"/>
        <end position="362"/>
    </location>
</feature>
<evidence type="ECO:0000313" key="2">
    <source>
        <dbReference type="EMBL" id="CAB9500905.1"/>
    </source>
</evidence>
<reference evidence="2" key="1">
    <citation type="submission" date="2020-06" db="EMBL/GenBank/DDBJ databases">
        <authorList>
            <consortium name="Plant Systems Biology data submission"/>
        </authorList>
    </citation>
    <scope>NUCLEOTIDE SEQUENCE</scope>
    <source>
        <strain evidence="2">D6</strain>
    </source>
</reference>
<proteinExistence type="predicted"/>
<evidence type="ECO:0000313" key="3">
    <source>
        <dbReference type="Proteomes" id="UP001153069"/>
    </source>
</evidence>
<dbReference type="Proteomes" id="UP001153069">
    <property type="component" value="Unassembled WGS sequence"/>
</dbReference>
<name>A0A9N8H6B1_9STRA</name>
<keyword evidence="3" id="KW-1185">Reference proteome</keyword>
<evidence type="ECO:0000256" key="1">
    <source>
        <dbReference type="SAM" id="MobiDB-lite"/>
    </source>
</evidence>
<dbReference type="EMBL" id="CAICTM010000094">
    <property type="protein sequence ID" value="CAB9500905.1"/>
    <property type="molecule type" value="Genomic_DNA"/>
</dbReference>
<sequence>MSSFVALDQFCTTTLTAIPPEEKPTYNSLKIIHQELNANAMAINSTLGGGHYGHLALVIPEATYDALPHTVPWQNPAHPGAAPNPGVAPTGPQITEANRVYAAAETKFHIYKATEVALKKQLLEAVPDTFTKTLKHEMYGYAQTTVLAVLTHLDTTYGSVDAEDLNANMLRMEANWSPSQPIKDLYNQIKDAQKFAADHDPITDKLAVRSAIKNLEKSGVFTDALKDWRKMTTAEQESFVNLESHFTAADKERRRVLTTKEMGYANKATELDNTTNRHMAAKANDTEGDPMYYCWSHGLGPNSKHTSATCSKKLPGHCDKANQSNMLGGCCVIRRRDGEKAVYRRPQRPNRDGSENQPPAGQ</sequence>
<accession>A0A9N8H6B1</accession>
<organism evidence="2 3">
    <name type="scientific">Seminavis robusta</name>
    <dbReference type="NCBI Taxonomy" id="568900"/>
    <lineage>
        <taxon>Eukaryota</taxon>
        <taxon>Sar</taxon>
        <taxon>Stramenopiles</taxon>
        <taxon>Ochrophyta</taxon>
        <taxon>Bacillariophyta</taxon>
        <taxon>Bacillariophyceae</taxon>
        <taxon>Bacillariophycidae</taxon>
        <taxon>Naviculales</taxon>
        <taxon>Naviculaceae</taxon>
        <taxon>Seminavis</taxon>
    </lineage>
</organism>
<gene>
    <name evidence="2" type="ORF">SEMRO_95_G049160.1</name>
</gene>